<feature type="domain" description="RNA polymerase sigma factor 70 region 4 type 2" evidence="1">
    <location>
        <begin position="111"/>
        <end position="162"/>
    </location>
</feature>
<dbReference type="SUPFAM" id="SSF88659">
    <property type="entry name" value="Sigma3 and sigma4 domains of RNA polymerase sigma factors"/>
    <property type="match status" value="1"/>
</dbReference>
<dbReference type="Proteomes" id="UP000237968">
    <property type="component" value="Unassembled WGS sequence"/>
</dbReference>
<dbReference type="AlphaFoldDB" id="A0A2S9XJU8"/>
<dbReference type="GO" id="GO:0003677">
    <property type="term" value="F:DNA binding"/>
    <property type="evidence" value="ECO:0007669"/>
    <property type="project" value="InterPro"/>
</dbReference>
<accession>A0A2S9XJU8</accession>
<dbReference type="Gene3D" id="1.10.10.10">
    <property type="entry name" value="Winged helix-like DNA-binding domain superfamily/Winged helix DNA-binding domain"/>
    <property type="match status" value="1"/>
</dbReference>
<protein>
    <submittedName>
        <fullName evidence="2">RNA polymerase sigma factor</fullName>
    </submittedName>
</protein>
<dbReference type="InterPro" id="IPR013324">
    <property type="entry name" value="RNA_pol_sigma_r3/r4-like"/>
</dbReference>
<dbReference type="InterPro" id="IPR036388">
    <property type="entry name" value="WH-like_DNA-bd_sf"/>
</dbReference>
<sequence length="202" mass="22313">MAVKLDPAELRRGNPAVVAAFEAILRRRIRAFFRKQSQVNVLTNTALMELLDKLARGEQPSRPLYRALNAANNVVRRELTRLRRVVVSFDSQLHSHTATPDASLGAREELERIDTLLEEVDEVPRQILAAAARGHTHVEIAAEFGISPGAARASLSRLRAQLRGELASRDQLDKLRRLAREAGLIPNMASSGELARPESSSS</sequence>
<dbReference type="InterPro" id="IPR013249">
    <property type="entry name" value="RNA_pol_sigma70_r4_t2"/>
</dbReference>
<proteinExistence type="predicted"/>
<evidence type="ECO:0000313" key="2">
    <source>
        <dbReference type="EMBL" id="PRP93144.1"/>
    </source>
</evidence>
<organism evidence="2 3">
    <name type="scientific">Enhygromyxa salina</name>
    <dbReference type="NCBI Taxonomy" id="215803"/>
    <lineage>
        <taxon>Bacteria</taxon>
        <taxon>Pseudomonadati</taxon>
        <taxon>Myxococcota</taxon>
        <taxon>Polyangia</taxon>
        <taxon>Nannocystales</taxon>
        <taxon>Nannocystaceae</taxon>
        <taxon>Enhygromyxa</taxon>
    </lineage>
</organism>
<evidence type="ECO:0000313" key="3">
    <source>
        <dbReference type="Proteomes" id="UP000237968"/>
    </source>
</evidence>
<comment type="caution">
    <text evidence="2">The sequence shown here is derived from an EMBL/GenBank/DDBJ whole genome shotgun (WGS) entry which is preliminary data.</text>
</comment>
<name>A0A2S9XJU8_9BACT</name>
<dbReference type="RefSeq" id="WP_106393754.1">
    <property type="nucleotide sequence ID" value="NZ_PVNK01000192.1"/>
</dbReference>
<gene>
    <name evidence="2" type="ORF">ENSA5_44830</name>
</gene>
<dbReference type="Pfam" id="PF08281">
    <property type="entry name" value="Sigma70_r4_2"/>
    <property type="match status" value="1"/>
</dbReference>
<reference evidence="2 3" key="1">
    <citation type="submission" date="2018-03" db="EMBL/GenBank/DDBJ databases">
        <title>Draft Genome Sequences of the Obligatory Marine Myxobacteria Enhygromyxa salina SWB005.</title>
        <authorList>
            <person name="Poehlein A."/>
            <person name="Moghaddam J.A."/>
            <person name="Harms H."/>
            <person name="Alanjari M."/>
            <person name="Koenig G.M."/>
            <person name="Daniel R."/>
            <person name="Schaeberle T.F."/>
        </authorList>
    </citation>
    <scope>NUCLEOTIDE SEQUENCE [LARGE SCALE GENOMIC DNA]</scope>
    <source>
        <strain evidence="2 3">SWB005</strain>
    </source>
</reference>
<keyword evidence="3" id="KW-1185">Reference proteome</keyword>
<evidence type="ECO:0000259" key="1">
    <source>
        <dbReference type="Pfam" id="PF08281"/>
    </source>
</evidence>
<dbReference type="GO" id="GO:0016987">
    <property type="term" value="F:sigma factor activity"/>
    <property type="evidence" value="ECO:0007669"/>
    <property type="project" value="InterPro"/>
</dbReference>
<dbReference type="GO" id="GO:0006352">
    <property type="term" value="P:DNA-templated transcription initiation"/>
    <property type="evidence" value="ECO:0007669"/>
    <property type="project" value="InterPro"/>
</dbReference>
<dbReference type="EMBL" id="PVNK01000192">
    <property type="protein sequence ID" value="PRP93144.1"/>
    <property type="molecule type" value="Genomic_DNA"/>
</dbReference>